<dbReference type="AlphaFoldDB" id="A0A0D2D0W1"/>
<dbReference type="GO" id="GO:0006351">
    <property type="term" value="P:DNA-templated transcription"/>
    <property type="evidence" value="ECO:0007669"/>
    <property type="project" value="InterPro"/>
</dbReference>
<proteinExistence type="predicted"/>
<comment type="subcellular location">
    <subcellularLocation>
        <location evidence="1">Nucleus</location>
    </subcellularLocation>
</comment>
<dbReference type="OrthoDB" id="189997at2759"/>
<reference evidence="10 11" key="1">
    <citation type="submission" date="2015-01" db="EMBL/GenBank/DDBJ databases">
        <title>The Genome Sequence of Exophiala xenobiotica CBS118157.</title>
        <authorList>
            <consortium name="The Broad Institute Genomics Platform"/>
            <person name="Cuomo C."/>
            <person name="de Hoog S."/>
            <person name="Gorbushina A."/>
            <person name="Stielow B."/>
            <person name="Teixiera M."/>
            <person name="Abouelleil A."/>
            <person name="Chapman S.B."/>
            <person name="Priest M."/>
            <person name="Young S.K."/>
            <person name="Wortman J."/>
            <person name="Nusbaum C."/>
            <person name="Birren B."/>
        </authorList>
    </citation>
    <scope>NUCLEOTIDE SEQUENCE [LARGE SCALE GENOMIC DNA]</scope>
    <source>
        <strain evidence="10 11">CBS 118157</strain>
    </source>
</reference>
<feature type="region of interest" description="Disordered" evidence="8">
    <location>
        <begin position="1"/>
        <end position="36"/>
    </location>
</feature>
<keyword evidence="4" id="KW-0805">Transcription regulation</keyword>
<dbReference type="SMART" id="SM00906">
    <property type="entry name" value="Fungal_trans"/>
    <property type="match status" value="1"/>
</dbReference>
<dbReference type="InterPro" id="IPR052202">
    <property type="entry name" value="Yeast_MetPath_Reg"/>
</dbReference>
<keyword evidence="2" id="KW-0479">Metal-binding</keyword>
<keyword evidence="7" id="KW-0539">Nucleus</keyword>
<evidence type="ECO:0000256" key="8">
    <source>
        <dbReference type="SAM" id="MobiDB-lite"/>
    </source>
</evidence>
<evidence type="ECO:0000256" key="2">
    <source>
        <dbReference type="ARBA" id="ARBA00022723"/>
    </source>
</evidence>
<evidence type="ECO:0000256" key="4">
    <source>
        <dbReference type="ARBA" id="ARBA00023015"/>
    </source>
</evidence>
<name>A0A0D2D0W1_9EURO</name>
<dbReference type="GO" id="GO:0043565">
    <property type="term" value="F:sequence-specific DNA binding"/>
    <property type="evidence" value="ECO:0007669"/>
    <property type="project" value="TreeGrafter"/>
</dbReference>
<keyword evidence="3" id="KW-0862">Zinc</keyword>
<evidence type="ECO:0000313" key="11">
    <source>
        <dbReference type="Proteomes" id="UP000054342"/>
    </source>
</evidence>
<protein>
    <recommendedName>
        <fullName evidence="9">Xylanolytic transcriptional activator regulatory domain-containing protein</fullName>
    </recommendedName>
</protein>
<organism evidence="10 11">
    <name type="scientific">Exophiala xenobiotica</name>
    <dbReference type="NCBI Taxonomy" id="348802"/>
    <lineage>
        <taxon>Eukaryota</taxon>
        <taxon>Fungi</taxon>
        <taxon>Dikarya</taxon>
        <taxon>Ascomycota</taxon>
        <taxon>Pezizomycotina</taxon>
        <taxon>Eurotiomycetes</taxon>
        <taxon>Chaetothyriomycetidae</taxon>
        <taxon>Chaetothyriales</taxon>
        <taxon>Herpotrichiellaceae</taxon>
        <taxon>Exophiala</taxon>
    </lineage>
</organism>
<gene>
    <name evidence="10" type="ORF">PV05_04705</name>
</gene>
<dbReference type="GO" id="GO:0000981">
    <property type="term" value="F:DNA-binding transcription factor activity, RNA polymerase II-specific"/>
    <property type="evidence" value="ECO:0007669"/>
    <property type="project" value="TreeGrafter"/>
</dbReference>
<dbReference type="GO" id="GO:0008270">
    <property type="term" value="F:zinc ion binding"/>
    <property type="evidence" value="ECO:0007669"/>
    <property type="project" value="InterPro"/>
</dbReference>
<evidence type="ECO:0000313" key="10">
    <source>
        <dbReference type="EMBL" id="KIW56002.1"/>
    </source>
</evidence>
<feature type="domain" description="Xylanolytic transcriptional activator regulatory" evidence="9">
    <location>
        <begin position="334"/>
        <end position="409"/>
    </location>
</feature>
<evidence type="ECO:0000256" key="1">
    <source>
        <dbReference type="ARBA" id="ARBA00004123"/>
    </source>
</evidence>
<evidence type="ECO:0000256" key="5">
    <source>
        <dbReference type="ARBA" id="ARBA00023125"/>
    </source>
</evidence>
<dbReference type="GO" id="GO:0045944">
    <property type="term" value="P:positive regulation of transcription by RNA polymerase II"/>
    <property type="evidence" value="ECO:0007669"/>
    <property type="project" value="TreeGrafter"/>
</dbReference>
<keyword evidence="11" id="KW-1185">Reference proteome</keyword>
<keyword evidence="6" id="KW-0804">Transcription</keyword>
<dbReference type="HOGENOM" id="CLU_023302_0_0_1"/>
<accession>A0A0D2D0W1</accession>
<keyword evidence="5" id="KW-0238">DNA-binding</keyword>
<evidence type="ECO:0000256" key="7">
    <source>
        <dbReference type="ARBA" id="ARBA00023242"/>
    </source>
</evidence>
<dbReference type="GO" id="GO:0005634">
    <property type="term" value="C:nucleus"/>
    <property type="evidence" value="ECO:0007669"/>
    <property type="project" value="UniProtKB-SubCell"/>
</dbReference>
<dbReference type="PANTHER" id="PTHR47782:SF12">
    <property type="entry name" value="ZN(II)2CYS6 TRANSCRIPTION FACTOR (EUROFUNG)"/>
    <property type="match status" value="1"/>
</dbReference>
<dbReference type="Proteomes" id="UP000054342">
    <property type="component" value="Unassembled WGS sequence"/>
</dbReference>
<dbReference type="InterPro" id="IPR007219">
    <property type="entry name" value="XnlR_reg_dom"/>
</dbReference>
<dbReference type="EMBL" id="KN847319">
    <property type="protein sequence ID" value="KIW56002.1"/>
    <property type="molecule type" value="Genomic_DNA"/>
</dbReference>
<dbReference type="PANTHER" id="PTHR47782">
    <property type="entry name" value="ZN(II)2CYS6 TRANSCRIPTION FACTOR (EUROFUNG)-RELATED"/>
    <property type="match status" value="1"/>
</dbReference>
<dbReference type="GeneID" id="25326613"/>
<sequence length="722" mass="80552">MNDPDHAQESQTAADEGHRGQKRKRVEVTAGPTRRSTNACNGFREFLELALKLIHGAQVTVARTRSSNATFKCAACTKANSDCIFDALPDGLPRGAEYVSTLEARVAFLEAELRSSNPPSIHLNEHLRHGDSIHIESSLPSALREGAGTARAIQEGNHTASGGRLGPNGGFSFTELVERHVVYGWLSPESTSELTNFNMLQGGTTVSEMQAASLPELPSRDVGTLLLETVYLYTQARYCLVDWTRLREWHRRREAICYATKEDDLDAQIGAYFVWIIYAIGAGFVPNPEYPPRAYFARALKHLHAVLTLQDLTTVQGLLCLCQYHFRATGGPSVWHLSGIIMRLCIELGYHRTAMRRTSTEDPLTLEFEKRFFWCAYCFDRLVSTMARRPFGIHDLDIDVDVPVNVDVDCTDIERIRNLQICQAAGKEDGQAGVITSISSALHHLEIYRLKSRIMTRFFGPHALLPTYDDVKGFLAELDDWRATAPQRCPARCPQQSDERKQGFYLQAVLLTMRPVLMQNAVDQNLLRLCAEKAAEACENGRLLSISPQTHPSLTDLYQNFYCGVTLLQCLALQQAILPPRRIARAIVACSSTLSVYTRQFTIGAPFLEVFEKLSDRFLGDGGDVGLCDPTSMLRLRGILQEIMSSDPSETSKMLRALSHDESQISRPTPVDRASNEHHFPMTGDFSSVMGISDVAMPFDMPFDMYSLNGSLLDVTDFWNGL</sequence>
<evidence type="ECO:0000256" key="3">
    <source>
        <dbReference type="ARBA" id="ARBA00022833"/>
    </source>
</evidence>
<evidence type="ECO:0000256" key="6">
    <source>
        <dbReference type="ARBA" id="ARBA00023163"/>
    </source>
</evidence>
<dbReference type="Pfam" id="PF04082">
    <property type="entry name" value="Fungal_trans"/>
    <property type="match status" value="1"/>
</dbReference>
<dbReference type="RefSeq" id="XP_013316586.1">
    <property type="nucleotide sequence ID" value="XM_013461132.1"/>
</dbReference>
<dbReference type="CDD" id="cd12148">
    <property type="entry name" value="fungal_TF_MHR"/>
    <property type="match status" value="1"/>
</dbReference>
<evidence type="ECO:0000259" key="9">
    <source>
        <dbReference type="SMART" id="SM00906"/>
    </source>
</evidence>